<dbReference type="OrthoDB" id="6621890at2759"/>
<dbReference type="EMBL" id="LJIG01002551">
    <property type="protein sequence ID" value="KRT84389.1"/>
    <property type="molecule type" value="Genomic_DNA"/>
</dbReference>
<accession>A0A0T6BAR4</accession>
<comment type="caution">
    <text evidence="2">The sequence shown here is derived from an EMBL/GenBank/DDBJ whole genome shotgun (WGS) entry which is preliminary data.</text>
</comment>
<name>A0A0T6BAR4_9SCAR</name>
<organism evidence="2 3">
    <name type="scientific">Oryctes borbonicus</name>
    <dbReference type="NCBI Taxonomy" id="1629725"/>
    <lineage>
        <taxon>Eukaryota</taxon>
        <taxon>Metazoa</taxon>
        <taxon>Ecdysozoa</taxon>
        <taxon>Arthropoda</taxon>
        <taxon>Hexapoda</taxon>
        <taxon>Insecta</taxon>
        <taxon>Pterygota</taxon>
        <taxon>Neoptera</taxon>
        <taxon>Endopterygota</taxon>
        <taxon>Coleoptera</taxon>
        <taxon>Polyphaga</taxon>
        <taxon>Scarabaeiformia</taxon>
        <taxon>Scarabaeidae</taxon>
        <taxon>Dynastinae</taxon>
        <taxon>Oryctes</taxon>
    </lineage>
</organism>
<feature type="non-terminal residue" evidence="2">
    <location>
        <position position="295"/>
    </location>
</feature>
<keyword evidence="1" id="KW-0812">Transmembrane</keyword>
<evidence type="ECO:0000256" key="1">
    <source>
        <dbReference type="SAM" id="Phobius"/>
    </source>
</evidence>
<feature type="non-terminal residue" evidence="2">
    <location>
        <position position="1"/>
    </location>
</feature>
<keyword evidence="1" id="KW-1133">Transmembrane helix</keyword>
<keyword evidence="3" id="KW-1185">Reference proteome</keyword>
<dbReference type="Proteomes" id="UP000051574">
    <property type="component" value="Unassembled WGS sequence"/>
</dbReference>
<dbReference type="AlphaFoldDB" id="A0A0T6BAR4"/>
<feature type="transmembrane region" description="Helical" evidence="1">
    <location>
        <begin position="6"/>
        <end position="25"/>
    </location>
</feature>
<reference evidence="2 3" key="1">
    <citation type="submission" date="2015-09" db="EMBL/GenBank/DDBJ databases">
        <title>Draft genome of the scarab beetle Oryctes borbonicus.</title>
        <authorList>
            <person name="Meyer J.M."/>
            <person name="Markov G.V."/>
            <person name="Baskaran P."/>
            <person name="Herrmann M."/>
            <person name="Sommer R.J."/>
            <person name="Roedelsperger C."/>
        </authorList>
    </citation>
    <scope>NUCLEOTIDE SEQUENCE [LARGE SCALE GENOMIC DNA]</scope>
    <source>
        <strain evidence="2">OB123</strain>
        <tissue evidence="2">Whole animal</tissue>
    </source>
</reference>
<evidence type="ECO:0000313" key="3">
    <source>
        <dbReference type="Proteomes" id="UP000051574"/>
    </source>
</evidence>
<evidence type="ECO:0000313" key="2">
    <source>
        <dbReference type="EMBL" id="KRT84389.1"/>
    </source>
</evidence>
<keyword evidence="1" id="KW-0472">Membrane</keyword>
<sequence>LSLTYRIYWIISTLYTPLLSLKLLVRLILQRLLRSVTTIEVLKPMCSILAILSRRLTICELVMAKLNQKIPEVKENFTIPIMHILNAIGLEAIREIFIPYMHFLLLRVEADANPDFTSAILQTYCILCRNYDQASIIDEPFYNVFGDSLCLYWDYVDRKVPDKLEVSWLNVKLQLLRSRQKIAYSNKPATKYHIRDVFPDYNEVQQYMEIDDNLCDKKIGINFRLSRSNKIKGFTSDFIDSIIKVDNYSPEGCTPEINILSEFMNSRQKHIIIGKRTLLISGFKDCKYKSNMSNR</sequence>
<protein>
    <submittedName>
        <fullName evidence="2">Uncharacterized protein</fullName>
    </submittedName>
</protein>
<proteinExistence type="predicted"/>
<gene>
    <name evidence="2" type="ORF">AMK59_1633</name>
</gene>